<dbReference type="OrthoDB" id="258495at2759"/>
<feature type="non-terminal residue" evidence="1">
    <location>
        <position position="134"/>
    </location>
</feature>
<sequence>MEDESKRNDLNGTPSQTISKTHQMFVSLNLRNEVRDYIRSFRTAQALVVLEHNIPTLLKHWSEHQTKCLRRLMLYCRILCIIDILTLQSEANTSNSSSNGASLLAIEETKRDGWNPDLAIEVARQVFVSNLENT</sequence>
<evidence type="ECO:0000313" key="2">
    <source>
        <dbReference type="Proteomes" id="UP000054928"/>
    </source>
</evidence>
<dbReference type="AlphaFoldDB" id="A0A0P1AUD9"/>
<reference evidence="2" key="1">
    <citation type="submission" date="2014-09" db="EMBL/GenBank/DDBJ databases">
        <authorList>
            <person name="Sharma Rahul"/>
            <person name="Thines Marco"/>
        </authorList>
    </citation>
    <scope>NUCLEOTIDE SEQUENCE [LARGE SCALE GENOMIC DNA]</scope>
</reference>
<accession>A0A0P1AUD9</accession>
<name>A0A0P1AUD9_PLAHL</name>
<keyword evidence="2" id="KW-1185">Reference proteome</keyword>
<organism evidence="1 2">
    <name type="scientific">Plasmopara halstedii</name>
    <name type="common">Downy mildew of sunflower</name>
    <dbReference type="NCBI Taxonomy" id="4781"/>
    <lineage>
        <taxon>Eukaryota</taxon>
        <taxon>Sar</taxon>
        <taxon>Stramenopiles</taxon>
        <taxon>Oomycota</taxon>
        <taxon>Peronosporomycetes</taxon>
        <taxon>Peronosporales</taxon>
        <taxon>Peronosporaceae</taxon>
        <taxon>Plasmopara</taxon>
    </lineage>
</organism>
<dbReference type="EMBL" id="CCYD01001850">
    <property type="protein sequence ID" value="CEG45898.1"/>
    <property type="molecule type" value="Genomic_DNA"/>
</dbReference>
<dbReference type="GeneID" id="36397287"/>
<protein>
    <submittedName>
        <fullName evidence="1">Uncharacterized protein</fullName>
    </submittedName>
</protein>
<proteinExistence type="predicted"/>
<dbReference type="STRING" id="4781.A0A0P1AUD9"/>
<evidence type="ECO:0000313" key="1">
    <source>
        <dbReference type="EMBL" id="CEG45898.1"/>
    </source>
</evidence>
<dbReference type="Proteomes" id="UP000054928">
    <property type="component" value="Unassembled WGS sequence"/>
</dbReference>
<dbReference type="RefSeq" id="XP_024582267.1">
    <property type="nucleotide sequence ID" value="XM_024716694.1"/>
</dbReference>